<reference evidence="4" key="1">
    <citation type="submission" date="2025-08" db="UniProtKB">
        <authorList>
            <consortium name="RefSeq"/>
        </authorList>
    </citation>
    <scope>IDENTIFICATION</scope>
    <source>
        <tissue evidence="4">Tentacle</tissue>
    </source>
</reference>
<dbReference type="HAMAP" id="MF_00528">
    <property type="entry name" value="Maf"/>
    <property type="match status" value="1"/>
</dbReference>
<dbReference type="InterPro" id="IPR003697">
    <property type="entry name" value="Maf-like"/>
</dbReference>
<dbReference type="AlphaFoldDB" id="A0A6P8HZ99"/>
<evidence type="ECO:0000313" key="4">
    <source>
        <dbReference type="RefSeq" id="XP_031561714.1"/>
    </source>
</evidence>
<dbReference type="KEGG" id="aten:116297593"/>
<comment type="cofactor">
    <cofactor evidence="1">
        <name>a divalent metal cation</name>
        <dbReference type="ChEBI" id="CHEBI:60240"/>
    </cofactor>
</comment>
<gene>
    <name evidence="4" type="primary">LOC116297593</name>
</gene>
<organism evidence="3 4">
    <name type="scientific">Actinia tenebrosa</name>
    <name type="common">Australian red waratah sea anemone</name>
    <dbReference type="NCBI Taxonomy" id="6105"/>
    <lineage>
        <taxon>Eukaryota</taxon>
        <taxon>Metazoa</taxon>
        <taxon>Cnidaria</taxon>
        <taxon>Anthozoa</taxon>
        <taxon>Hexacorallia</taxon>
        <taxon>Actiniaria</taxon>
        <taxon>Actiniidae</taxon>
        <taxon>Actinia</taxon>
    </lineage>
</organism>
<dbReference type="InParanoid" id="A0A6P8HZ99"/>
<dbReference type="InterPro" id="IPR029001">
    <property type="entry name" value="ITPase-like_fam"/>
</dbReference>
<dbReference type="CDD" id="cd00555">
    <property type="entry name" value="Maf"/>
    <property type="match status" value="1"/>
</dbReference>
<dbReference type="PIRSF" id="PIRSF006305">
    <property type="entry name" value="Maf"/>
    <property type="match status" value="1"/>
</dbReference>
<evidence type="ECO:0000256" key="2">
    <source>
        <dbReference type="ARBA" id="ARBA00022801"/>
    </source>
</evidence>
<dbReference type="Gene3D" id="3.90.950.10">
    <property type="match status" value="1"/>
</dbReference>
<dbReference type="GeneID" id="116297593"/>
<sequence>MLEPLMDNLGSKCIVLASGSPRRSEILRQIGLRFIVLPSKFEENLDKSRFGHPKDYVLENAKLKALEVVERMAQEKHKEKPDIVIGADTVVVHENKILEKPKSKDDAFAMLRRLSGCEHKVYSGVALVQPSTQTKDNSILPDPKITQFYEETLVTFGDLSEDVIKGYIETGEPMDKAGSYGIQGKGGSLVTGIHGDYFNVMGFPLYHFCKQIKKLYE</sequence>
<dbReference type="GO" id="GO:0047429">
    <property type="term" value="F:nucleoside triphosphate diphosphatase activity"/>
    <property type="evidence" value="ECO:0007669"/>
    <property type="project" value="InterPro"/>
</dbReference>
<dbReference type="SUPFAM" id="SSF52972">
    <property type="entry name" value="ITPase-like"/>
    <property type="match status" value="1"/>
</dbReference>
<name>A0A6P8HZ99_ACTTE</name>
<keyword evidence="3" id="KW-1185">Reference proteome</keyword>
<dbReference type="Proteomes" id="UP000515163">
    <property type="component" value="Unplaced"/>
</dbReference>
<proteinExistence type="inferred from homology"/>
<dbReference type="PANTHER" id="PTHR43213:SF5">
    <property type="entry name" value="BIFUNCTIONAL DTTP_UTP PYROPHOSPHATASE_METHYLTRANSFERASE PROTEIN-RELATED"/>
    <property type="match status" value="1"/>
</dbReference>
<dbReference type="PANTHER" id="PTHR43213">
    <property type="entry name" value="BIFUNCTIONAL DTTP/UTP PYROPHOSPHATASE/METHYLTRANSFERASE PROTEIN-RELATED"/>
    <property type="match status" value="1"/>
</dbReference>
<evidence type="ECO:0000256" key="1">
    <source>
        <dbReference type="ARBA" id="ARBA00001968"/>
    </source>
</evidence>
<accession>A0A6P8HZ99</accession>
<dbReference type="OrthoDB" id="10267058at2759"/>
<protein>
    <submittedName>
        <fullName evidence="4">Probable bifunctional dTTP/UTP pyrophosphatase/methyltransferase protein</fullName>
    </submittedName>
</protein>
<evidence type="ECO:0000313" key="3">
    <source>
        <dbReference type="Proteomes" id="UP000515163"/>
    </source>
</evidence>
<dbReference type="RefSeq" id="XP_031561714.1">
    <property type="nucleotide sequence ID" value="XM_031705854.1"/>
</dbReference>
<keyword evidence="2" id="KW-0378">Hydrolase</keyword>
<dbReference type="Pfam" id="PF02545">
    <property type="entry name" value="Maf"/>
    <property type="match status" value="1"/>
</dbReference>
<dbReference type="NCBIfam" id="TIGR00172">
    <property type="entry name" value="maf"/>
    <property type="match status" value="1"/>
</dbReference>